<name>A0A2N3Y774_SACSN</name>
<evidence type="ECO:0000313" key="2">
    <source>
        <dbReference type="EMBL" id="PKW18767.1"/>
    </source>
</evidence>
<evidence type="ECO:0000313" key="3">
    <source>
        <dbReference type="Proteomes" id="UP000233786"/>
    </source>
</evidence>
<feature type="compositionally biased region" description="Low complexity" evidence="1">
    <location>
        <begin position="154"/>
        <end position="163"/>
    </location>
</feature>
<gene>
    <name evidence="2" type="ORF">A8926_6895</name>
</gene>
<dbReference type="Proteomes" id="UP000233786">
    <property type="component" value="Unassembled WGS sequence"/>
</dbReference>
<reference evidence="2" key="1">
    <citation type="submission" date="2017-12" db="EMBL/GenBank/DDBJ databases">
        <title>Sequencing the genomes of 1000 Actinobacteria strains.</title>
        <authorList>
            <person name="Klenk H.-P."/>
        </authorList>
    </citation>
    <scope>NUCLEOTIDE SEQUENCE [LARGE SCALE GENOMIC DNA]</scope>
    <source>
        <strain evidence="2">DSM 44228</strain>
    </source>
</reference>
<feature type="region of interest" description="Disordered" evidence="1">
    <location>
        <begin position="154"/>
        <end position="179"/>
    </location>
</feature>
<proteinExistence type="predicted"/>
<dbReference type="EMBL" id="PJNB01000001">
    <property type="protein sequence ID" value="PKW18767.1"/>
    <property type="molecule type" value="Genomic_DNA"/>
</dbReference>
<comment type="caution">
    <text evidence="2">The sequence shown here is derived from an EMBL/GenBank/DDBJ whole genome shotgun (WGS) entry which is preliminary data.</text>
</comment>
<dbReference type="AlphaFoldDB" id="A0A2N3Y774"/>
<organism evidence="2 3">
    <name type="scientific">Saccharopolyspora spinosa</name>
    <dbReference type="NCBI Taxonomy" id="60894"/>
    <lineage>
        <taxon>Bacteria</taxon>
        <taxon>Bacillati</taxon>
        <taxon>Actinomycetota</taxon>
        <taxon>Actinomycetes</taxon>
        <taxon>Pseudonocardiales</taxon>
        <taxon>Pseudonocardiaceae</taxon>
        <taxon>Saccharopolyspora</taxon>
    </lineage>
</organism>
<dbReference type="STRING" id="994479.GCA_000194155_04916"/>
<sequence>MSSVDRSRLHTPPAQQLRAPGPRLNQAPAPPYPSPAARTRLTCTLGPPPPMRMPRDTGGIVITSTDRDPHQALTGFTGAWKPNLSPASLPAGTVVLQLLPPADGDDPDLVDVWLWLTRHGRWLMLGCWKNAGPGWTYRAAPLIHAALPAPQASAAPQAGAAPQNTASSPRLRALPSRHT</sequence>
<evidence type="ECO:0000256" key="1">
    <source>
        <dbReference type="SAM" id="MobiDB-lite"/>
    </source>
</evidence>
<protein>
    <submittedName>
        <fullName evidence="2">Uncharacterized protein</fullName>
    </submittedName>
</protein>
<accession>A0A2N3Y774</accession>
<keyword evidence="3" id="KW-1185">Reference proteome</keyword>
<feature type="region of interest" description="Disordered" evidence="1">
    <location>
        <begin position="1"/>
        <end position="54"/>
    </location>
</feature>